<comment type="caution">
    <text evidence="15">The sequence shown here is derived from an EMBL/GenBank/DDBJ whole genome shotgun (WGS) entry which is preliminary data.</text>
</comment>
<organism evidence="15 16">
    <name type="scientific">Acetobacter sacchari</name>
    <dbReference type="NCBI Taxonomy" id="2661687"/>
    <lineage>
        <taxon>Bacteria</taxon>
        <taxon>Pseudomonadati</taxon>
        <taxon>Pseudomonadota</taxon>
        <taxon>Alphaproteobacteria</taxon>
        <taxon>Acetobacterales</taxon>
        <taxon>Acetobacteraceae</taxon>
        <taxon>Acetobacter</taxon>
    </lineage>
</organism>
<evidence type="ECO:0000313" key="15">
    <source>
        <dbReference type="EMBL" id="MBO1359377.1"/>
    </source>
</evidence>
<dbReference type="InterPro" id="IPR030846">
    <property type="entry name" value="DnaG_bac"/>
</dbReference>
<feature type="region of interest" description="Disordered" evidence="13">
    <location>
        <begin position="433"/>
        <end position="452"/>
    </location>
</feature>
<evidence type="ECO:0000256" key="7">
    <source>
        <dbReference type="ARBA" id="ARBA00022771"/>
    </source>
</evidence>
<proteinExistence type="inferred from homology"/>
<dbReference type="EC" id="2.7.7.101" evidence="12"/>
<dbReference type="InterPro" id="IPR002694">
    <property type="entry name" value="Znf_CHC2"/>
</dbReference>
<dbReference type="SUPFAM" id="SSF56731">
    <property type="entry name" value="DNA primase core"/>
    <property type="match status" value="1"/>
</dbReference>
<dbReference type="RefSeq" id="WP_207880340.1">
    <property type="nucleotide sequence ID" value="NZ_JAFVMF010000005.1"/>
</dbReference>
<keyword evidence="16" id="KW-1185">Reference proteome</keyword>
<evidence type="ECO:0000256" key="6">
    <source>
        <dbReference type="ARBA" id="ARBA00022723"/>
    </source>
</evidence>
<evidence type="ECO:0000259" key="14">
    <source>
        <dbReference type="PROSITE" id="PS50880"/>
    </source>
</evidence>
<protein>
    <recommendedName>
        <fullName evidence="12">DNA primase</fullName>
        <ecNumber evidence="12">2.7.7.101</ecNumber>
    </recommendedName>
</protein>
<dbReference type="InterPro" id="IPR037068">
    <property type="entry name" value="DNA_primase_core_N_sf"/>
</dbReference>
<dbReference type="InterPro" id="IPR036977">
    <property type="entry name" value="DNA_primase_Znf_CHC2"/>
</dbReference>
<dbReference type="InterPro" id="IPR034151">
    <property type="entry name" value="TOPRIM_DnaG_bac"/>
</dbReference>
<keyword evidence="4 12" id="KW-0548">Nucleotidyltransferase</keyword>
<dbReference type="Gene3D" id="3.40.1360.10">
    <property type="match status" value="1"/>
</dbReference>
<comment type="function">
    <text evidence="12">RNA polymerase that catalyzes the synthesis of short RNA molecules used as primers for DNA polymerase during DNA replication.</text>
</comment>
<keyword evidence="1 12" id="KW-0240">DNA-directed RNA polymerase</keyword>
<comment type="similarity">
    <text evidence="12">Belongs to the DnaG primase family.</text>
</comment>
<sequence length="632" mass="68129">MSLDPAFLDELRARTPIAALIGRRVKLARSGRNWKGCCPFHGEKTPSFYVYDDHFHCFGCGAHGDAISFVMQMEGKSFPEAVESLAGEAALEVPKASPRAREEAARARSLGDVLEATQRIWCRDLYEPTGRAGLDYLRGRGLTAETIAAFGLGWATDRRGALVDALRPLGIAPDAMAEAGLMRLDEDGRPKGELFWGRVTFPIRDRRGDLVSFGGRILGDGQPKYLNGPETALFSKRRLLFGLDRARAAIRAPRPKGAAAVEAVVVEGYMDVIALHQAGFTGAVAPLGTALTSEQLEVLWQVAPAPILCFDGDAAGRRAAIRAAETAMPLLSAERGLRFCVLPDGEDPDSLIRNRGREAVVAMFAGASPLSEMLFELLAEGTPANATPEQRAALRARLIETAAKIPDKGLASEYRATLLDRFFATYRGRRGGAGLPGNRRTGGRSGSWNGRDARVVDIPPPPAGASGPSGVDARLGMLAVIAMRHPELISGVEDAWCRLDLPPDQAELREALLDYASSGDLSGQGGGGDGALEERVLSALASRGLRERAEALIRNSCLPRPGATFGDGLTDVAPEVRWWHFYASVNRQRFEAEIAQDTQSWIDGGLDPIVWDRLKSRLEAQASLRVLEDGSF</sequence>
<keyword evidence="10 12" id="KW-0238">DNA-binding</keyword>
<dbReference type="EMBL" id="JAFVMF010000005">
    <property type="protein sequence ID" value="MBO1359377.1"/>
    <property type="molecule type" value="Genomic_DNA"/>
</dbReference>
<keyword evidence="2 12" id="KW-0639">Primosome</keyword>
<dbReference type="PANTHER" id="PTHR30313:SF2">
    <property type="entry name" value="DNA PRIMASE"/>
    <property type="match status" value="1"/>
</dbReference>
<comment type="catalytic activity">
    <reaction evidence="12">
        <text>ssDNA + n NTP = ssDNA/pppN(pN)n-1 hybrid + (n-1) diphosphate.</text>
        <dbReference type="EC" id="2.7.7.101"/>
    </reaction>
</comment>
<keyword evidence="8" id="KW-0862">Zinc</keyword>
<evidence type="ECO:0000313" key="16">
    <source>
        <dbReference type="Proteomes" id="UP000664771"/>
    </source>
</evidence>
<dbReference type="PROSITE" id="PS50880">
    <property type="entry name" value="TOPRIM"/>
    <property type="match status" value="1"/>
</dbReference>
<dbReference type="Gene3D" id="3.90.580.10">
    <property type="entry name" value="Zinc finger, CHC2-type domain"/>
    <property type="match status" value="1"/>
</dbReference>
<comment type="subunit">
    <text evidence="12">Monomer. Interacts with DnaB.</text>
</comment>
<keyword evidence="6" id="KW-0479">Metal-binding</keyword>
<evidence type="ECO:0000256" key="11">
    <source>
        <dbReference type="ARBA" id="ARBA00023163"/>
    </source>
</evidence>
<dbReference type="PANTHER" id="PTHR30313">
    <property type="entry name" value="DNA PRIMASE"/>
    <property type="match status" value="1"/>
</dbReference>
<dbReference type="HAMAP" id="MF_00974">
    <property type="entry name" value="DNA_primase_DnaG"/>
    <property type="match status" value="1"/>
</dbReference>
<dbReference type="SMART" id="SM00493">
    <property type="entry name" value="TOPRIM"/>
    <property type="match status" value="1"/>
</dbReference>
<gene>
    <name evidence="12" type="primary">dnaG</name>
    <name evidence="15" type="ORF">J2D73_06150</name>
</gene>
<name>A0ABS3LTY6_9PROT</name>
<dbReference type="SUPFAM" id="SSF57783">
    <property type="entry name" value="Zinc beta-ribbon"/>
    <property type="match status" value="1"/>
</dbReference>
<evidence type="ECO:0000256" key="10">
    <source>
        <dbReference type="ARBA" id="ARBA00023125"/>
    </source>
</evidence>
<dbReference type="InterPro" id="IPR006171">
    <property type="entry name" value="TOPRIM_dom"/>
</dbReference>
<evidence type="ECO:0000256" key="12">
    <source>
        <dbReference type="HAMAP-Rule" id="MF_00974"/>
    </source>
</evidence>
<dbReference type="Pfam" id="PF01807">
    <property type="entry name" value="Zn_ribbon_DnaG"/>
    <property type="match status" value="1"/>
</dbReference>
<keyword evidence="5 12" id="KW-0235">DNA replication</keyword>
<evidence type="ECO:0000256" key="8">
    <source>
        <dbReference type="ARBA" id="ARBA00022833"/>
    </source>
</evidence>
<keyword evidence="7" id="KW-0863">Zinc-finger</keyword>
<dbReference type="InterPro" id="IPR006295">
    <property type="entry name" value="DNA_primase_DnaG"/>
</dbReference>
<evidence type="ECO:0000256" key="4">
    <source>
        <dbReference type="ARBA" id="ARBA00022695"/>
    </source>
</evidence>
<keyword evidence="11 12" id="KW-0804">Transcription</keyword>
<evidence type="ECO:0000256" key="1">
    <source>
        <dbReference type="ARBA" id="ARBA00022478"/>
    </source>
</evidence>
<dbReference type="CDD" id="cd03364">
    <property type="entry name" value="TOPRIM_DnaG_primases"/>
    <property type="match status" value="1"/>
</dbReference>
<evidence type="ECO:0000256" key="3">
    <source>
        <dbReference type="ARBA" id="ARBA00022679"/>
    </source>
</evidence>
<dbReference type="Pfam" id="PF13662">
    <property type="entry name" value="Toprim_4"/>
    <property type="match status" value="1"/>
</dbReference>
<keyword evidence="3 12" id="KW-0808">Transferase</keyword>
<reference evidence="15 16" key="1">
    <citation type="submission" date="2021-03" db="EMBL/GenBank/DDBJ databases">
        <title>The complete genome sequence of Acetobacter sacchari TBRC 11175.</title>
        <authorList>
            <person name="Charoenyingcharoen P."/>
            <person name="Yukphan P."/>
        </authorList>
    </citation>
    <scope>NUCLEOTIDE SEQUENCE [LARGE SCALE GENOMIC DNA]</scope>
    <source>
        <strain evidence="15 16">TBRC 11175</strain>
    </source>
</reference>
<dbReference type="NCBIfam" id="TIGR01391">
    <property type="entry name" value="dnaG"/>
    <property type="match status" value="1"/>
</dbReference>
<keyword evidence="9" id="KW-0460">Magnesium</keyword>
<accession>A0ABS3LTY6</accession>
<dbReference type="Gene3D" id="3.90.980.10">
    <property type="entry name" value="DNA primase, catalytic core, N-terminal domain"/>
    <property type="match status" value="1"/>
</dbReference>
<dbReference type="InterPro" id="IPR013264">
    <property type="entry name" value="DNAG_N"/>
</dbReference>
<comment type="caution">
    <text evidence="12">Lacks conserved residue(s) required for the propagation of feature annotation.</text>
</comment>
<dbReference type="SMART" id="SM00400">
    <property type="entry name" value="ZnF_CHCC"/>
    <property type="match status" value="1"/>
</dbReference>
<evidence type="ECO:0000256" key="9">
    <source>
        <dbReference type="ARBA" id="ARBA00022842"/>
    </source>
</evidence>
<dbReference type="InterPro" id="IPR050219">
    <property type="entry name" value="DnaG_primase"/>
</dbReference>
<dbReference type="Pfam" id="PF08275">
    <property type="entry name" value="DNAG_N"/>
    <property type="match status" value="1"/>
</dbReference>
<evidence type="ECO:0000256" key="2">
    <source>
        <dbReference type="ARBA" id="ARBA00022515"/>
    </source>
</evidence>
<evidence type="ECO:0000256" key="13">
    <source>
        <dbReference type="SAM" id="MobiDB-lite"/>
    </source>
</evidence>
<feature type="domain" description="Toprim" evidence="14">
    <location>
        <begin position="261"/>
        <end position="343"/>
    </location>
</feature>
<evidence type="ECO:0000256" key="5">
    <source>
        <dbReference type="ARBA" id="ARBA00022705"/>
    </source>
</evidence>
<dbReference type="Proteomes" id="UP000664771">
    <property type="component" value="Unassembled WGS sequence"/>
</dbReference>